<protein>
    <submittedName>
        <fullName evidence="3">Glycosyltransferase family 1 protein</fullName>
    </submittedName>
</protein>
<dbReference type="InterPro" id="IPR050426">
    <property type="entry name" value="Glycosyltransferase_28"/>
</dbReference>
<dbReference type="Pfam" id="PF03033">
    <property type="entry name" value="Glyco_transf_28"/>
    <property type="match status" value="1"/>
</dbReference>
<evidence type="ECO:0000313" key="3">
    <source>
        <dbReference type="EMBL" id="QJE72518.1"/>
    </source>
</evidence>
<dbReference type="InterPro" id="IPR002213">
    <property type="entry name" value="UDP_glucos_trans"/>
</dbReference>
<evidence type="ECO:0000259" key="1">
    <source>
        <dbReference type="Pfam" id="PF03033"/>
    </source>
</evidence>
<dbReference type="InterPro" id="IPR010610">
    <property type="entry name" value="EryCIII-like_C"/>
</dbReference>
<dbReference type="GO" id="GO:0005975">
    <property type="term" value="P:carbohydrate metabolic process"/>
    <property type="evidence" value="ECO:0007669"/>
    <property type="project" value="InterPro"/>
</dbReference>
<dbReference type="InterPro" id="IPR004276">
    <property type="entry name" value="GlycoTrans_28_N"/>
</dbReference>
<dbReference type="PANTHER" id="PTHR48050">
    <property type="entry name" value="STEROL 3-BETA-GLUCOSYLTRANSFERASE"/>
    <property type="match status" value="1"/>
</dbReference>
<dbReference type="CDD" id="cd03784">
    <property type="entry name" value="GT1_Gtf-like"/>
    <property type="match status" value="1"/>
</dbReference>
<dbReference type="SUPFAM" id="SSF53756">
    <property type="entry name" value="UDP-Glycosyltransferase/glycogen phosphorylase"/>
    <property type="match status" value="1"/>
</dbReference>
<dbReference type="FunFam" id="3.40.50.2000:FF:000009">
    <property type="entry name" value="Sterol 3-beta-glucosyltransferase UGT80A2"/>
    <property type="match status" value="1"/>
</dbReference>
<dbReference type="GO" id="GO:0033072">
    <property type="term" value="P:vancomycin biosynthetic process"/>
    <property type="evidence" value="ECO:0007669"/>
    <property type="project" value="UniProtKB-ARBA"/>
</dbReference>
<dbReference type="Pfam" id="PF06722">
    <property type="entry name" value="EryCIII-like_C"/>
    <property type="match status" value="1"/>
</dbReference>
<dbReference type="KEGG" id="acru:HHL28_04885"/>
<sequence>MIVTVTALGSRGDVQPFAALAVALAGRGHEVRLVTHAQFEGLVAGRGVTLHPVTGNIQDDLDSEAGRRMFDEGASPVAVAGAMRDMVKRYASEWALIGREASRGADVLVPGGGSALTATAVSEAWGIPYVAAYPQPLYPTSAFPSPLVPPPRRPLPGLAYKLQHHVLGQFFWQMMRPGTNLGRQAAFGLGPEPFFGPFGRMRREKRPILMCYSRHVVPVPTDWPNHVHVTGYWWLEEPSWTLPPELARFLESGPPPVYVGFGSMKPRDPKATTDLLLAAIGKAGCRAVLASGWGGLGAADLPDTVFPLAAAPHGQLFPHMAAIVHHGGAGTTGATVRSGKPGVHVPFLADQFFWAWRTGQLGISGGSVPYRSLDADTLAAAIRRALDDQGIRARAAALGEKVRAEDGLGEAVRVVEAVAGARRAA</sequence>
<dbReference type="AlphaFoldDB" id="A0A858R533"/>
<accession>A0A858R533</accession>
<evidence type="ECO:0000313" key="4">
    <source>
        <dbReference type="Proteomes" id="UP000501891"/>
    </source>
</evidence>
<gene>
    <name evidence="3" type="ORF">HHL28_04885</name>
</gene>
<dbReference type="GO" id="GO:0016758">
    <property type="term" value="F:hexosyltransferase activity"/>
    <property type="evidence" value="ECO:0007669"/>
    <property type="project" value="InterPro"/>
</dbReference>
<proteinExistence type="predicted"/>
<reference evidence="3" key="1">
    <citation type="submission" date="2020-04" db="EMBL/GenBank/DDBJ databases">
        <title>A desert anoxygenic phototrophic bacterium fixes CO2 using RubisCO under aerobic conditions.</title>
        <authorList>
            <person name="Tang K."/>
        </authorList>
    </citation>
    <scope>NUCLEOTIDE SEQUENCE [LARGE SCALE GENOMIC DNA]</scope>
    <source>
        <strain evidence="3">MIMtkB3</strain>
    </source>
</reference>
<evidence type="ECO:0000259" key="2">
    <source>
        <dbReference type="Pfam" id="PF06722"/>
    </source>
</evidence>
<dbReference type="Proteomes" id="UP000501891">
    <property type="component" value="Chromosome"/>
</dbReference>
<dbReference type="GO" id="GO:0008194">
    <property type="term" value="F:UDP-glycosyltransferase activity"/>
    <property type="evidence" value="ECO:0007669"/>
    <property type="project" value="InterPro"/>
</dbReference>
<name>A0A858R533_9PROT</name>
<dbReference type="EMBL" id="CP051775">
    <property type="protein sequence ID" value="QJE72518.1"/>
    <property type="molecule type" value="Genomic_DNA"/>
</dbReference>
<feature type="domain" description="Erythromycin biosynthesis protein CIII-like C-terminal" evidence="2">
    <location>
        <begin position="298"/>
        <end position="412"/>
    </location>
</feature>
<keyword evidence="4" id="KW-1185">Reference proteome</keyword>
<feature type="domain" description="Glycosyltransferase family 28 N-terminal" evidence="1">
    <location>
        <begin position="3"/>
        <end position="143"/>
    </location>
</feature>
<dbReference type="Gene3D" id="3.40.50.2000">
    <property type="entry name" value="Glycogen Phosphorylase B"/>
    <property type="match status" value="2"/>
</dbReference>
<organism evidence="3 4">
    <name type="scientific">Aerophototrophica crusticola</name>
    <dbReference type="NCBI Taxonomy" id="1709002"/>
    <lineage>
        <taxon>Bacteria</taxon>
        <taxon>Pseudomonadati</taxon>
        <taxon>Pseudomonadota</taxon>
        <taxon>Alphaproteobacteria</taxon>
        <taxon>Rhodospirillales</taxon>
        <taxon>Rhodospirillaceae</taxon>
        <taxon>Aerophototrophica</taxon>
    </lineage>
</organism>
<dbReference type="PANTHER" id="PTHR48050:SF13">
    <property type="entry name" value="STEROL 3-BETA-GLUCOSYLTRANSFERASE UGT80A2"/>
    <property type="match status" value="1"/>
</dbReference>